<comment type="similarity">
    <text evidence="2 12">Belongs to the peptidase M1 family.</text>
</comment>
<evidence type="ECO:0000313" key="17">
    <source>
        <dbReference type="Proteomes" id="UP000325797"/>
    </source>
</evidence>
<keyword evidence="3 12" id="KW-0031">Aminopeptidase</keyword>
<reference evidence="16 17" key="1">
    <citation type="submission" date="2019-08" db="EMBL/GenBank/DDBJ databases">
        <title>Hyperibacter terrae gen. nov., sp. nov. and Hyperibacter viscosus sp. nov., two new members in the family Rhodospirillaceae isolated from the rhizosphere of Hypericum perforatum.</title>
        <authorList>
            <person name="Noviana Z."/>
        </authorList>
    </citation>
    <scope>NUCLEOTIDE SEQUENCE [LARGE SCALE GENOMIC DNA]</scope>
    <source>
        <strain evidence="16 17">R5959</strain>
    </source>
</reference>
<dbReference type="GO" id="GO:0005737">
    <property type="term" value="C:cytoplasm"/>
    <property type="evidence" value="ECO:0007669"/>
    <property type="project" value="TreeGrafter"/>
</dbReference>
<evidence type="ECO:0000256" key="1">
    <source>
        <dbReference type="ARBA" id="ARBA00000098"/>
    </source>
</evidence>
<dbReference type="InterPro" id="IPR024571">
    <property type="entry name" value="ERAP1-like_C_dom"/>
</dbReference>
<feature type="domain" description="Peptidase M1 membrane alanine aminopeptidase" evidence="13">
    <location>
        <begin position="226"/>
        <end position="442"/>
    </location>
</feature>
<evidence type="ECO:0000256" key="3">
    <source>
        <dbReference type="ARBA" id="ARBA00022438"/>
    </source>
</evidence>
<evidence type="ECO:0000256" key="2">
    <source>
        <dbReference type="ARBA" id="ARBA00010136"/>
    </source>
</evidence>
<dbReference type="GO" id="GO:0016020">
    <property type="term" value="C:membrane"/>
    <property type="evidence" value="ECO:0007669"/>
    <property type="project" value="TreeGrafter"/>
</dbReference>
<keyword evidence="4 12" id="KW-0645">Protease</keyword>
<dbReference type="GO" id="GO:0043171">
    <property type="term" value="P:peptide catabolic process"/>
    <property type="evidence" value="ECO:0007669"/>
    <property type="project" value="TreeGrafter"/>
</dbReference>
<feature type="site" description="Transition state stabilizer" evidence="11">
    <location>
        <position position="384"/>
    </location>
</feature>
<dbReference type="EMBL" id="CP042582">
    <property type="protein sequence ID" value="QEX23961.1"/>
    <property type="molecule type" value="Genomic_DNA"/>
</dbReference>
<feature type="domain" description="Aminopeptidase N-like N-terminal" evidence="15">
    <location>
        <begin position="11"/>
        <end position="192"/>
    </location>
</feature>
<sequence length="852" mass="93227">MAQTELPRNAVPIHYAVEIAPRLETLSFKGRAVITISVEEATSTVVMNSLDLEFQSAELGGNGAALSGRWAIDAERQQVSFTFEKALAPGRYDLAIDYRGKINETAMGLFVTRYETPTGPGQMLLTQFEAVAARRFLPCWDEPARKATFTIGVTIAANETAVSNMPVDRIDRSEAGLQYIRFQKSPLMSTYLLFLGIGDLERLETQAGGVTISVIARRGSAFKGQFALDSAVDLLGYFNDYFGTPYPLPKLDLIAAPGAGGFAAMENWGAILYFEKVLLLDPQLSSESDRQRVFVVIAHEMAHMWFGNLVTMSWWDELWLNEGFASWMENKATDRFHPEWSMWLQSESARQRAMRQDAKATTHPVVQPVPTGAQADQAFDDITYRKGQAVIRMLENYVGEAIFREGVRRYMRQHAYANTVTDDLWSAIEAAGGKDIKTIADDFTRQPGVPLVSVEQAQPQGGQVAVTVRQDRFGVDEASRQPLAWHVPVSAVSVGANAAVSKAVVAGPAPVTIPVKGGLPVKINAGQSAYFRSRYGADAFASLAGKFADLPSVDQLGLLYDGWALGEVGFMPVASYLDLTRRTNPATDTIIWRQITETLLSIDALYAGLAGRAALQAYAARLLKPVFERVGWDRRPGEPDNAAVLREDLIGALGRLGDSAVIGEARARFQSFVAHPENAAALPAAIRQPVLRTVGFAADAALHETLHGLAKTAVDPVAKDQYFLALAAARDPGLAQRNLALALSDEPAKTTSPSMIARVALDHTKLAWDFVQAHLSEVNARLDALQRYNFVPSLAAMSTDPALLPALRRFIDENVPAANRKQVERFHADLEFRLSVKAKRLPEIDAWLKVNG</sequence>
<keyword evidence="5 10" id="KW-0479">Metal-binding</keyword>
<dbReference type="SUPFAM" id="SSF55486">
    <property type="entry name" value="Metalloproteases ('zincins'), catalytic domain"/>
    <property type="match status" value="1"/>
</dbReference>
<dbReference type="GO" id="GO:0005615">
    <property type="term" value="C:extracellular space"/>
    <property type="evidence" value="ECO:0007669"/>
    <property type="project" value="TreeGrafter"/>
</dbReference>
<feature type="binding site" evidence="10">
    <location>
        <position position="322"/>
    </location>
    <ligand>
        <name>Zn(2+)</name>
        <dbReference type="ChEBI" id="CHEBI:29105"/>
        <note>catalytic</note>
    </ligand>
</feature>
<keyword evidence="8 12" id="KW-0482">Metalloprotease</keyword>
<dbReference type="GO" id="GO:0070006">
    <property type="term" value="F:metalloaminopeptidase activity"/>
    <property type="evidence" value="ECO:0007669"/>
    <property type="project" value="TreeGrafter"/>
</dbReference>
<keyword evidence="7 10" id="KW-0862">Zinc</keyword>
<accession>A0A5J6N2J3</accession>
<feature type="domain" description="ERAP1-like C-terminal" evidence="14">
    <location>
        <begin position="521"/>
        <end position="820"/>
    </location>
</feature>
<organism evidence="16 17">
    <name type="scientific">Hypericibacter adhaerens</name>
    <dbReference type="NCBI Taxonomy" id="2602016"/>
    <lineage>
        <taxon>Bacteria</taxon>
        <taxon>Pseudomonadati</taxon>
        <taxon>Pseudomonadota</taxon>
        <taxon>Alphaproteobacteria</taxon>
        <taxon>Rhodospirillales</taxon>
        <taxon>Dongiaceae</taxon>
        <taxon>Hypericibacter</taxon>
    </lineage>
</organism>
<evidence type="ECO:0000256" key="11">
    <source>
        <dbReference type="PIRSR" id="PIRSR634016-4"/>
    </source>
</evidence>
<dbReference type="GO" id="GO:0042277">
    <property type="term" value="F:peptide binding"/>
    <property type="evidence" value="ECO:0007669"/>
    <property type="project" value="TreeGrafter"/>
</dbReference>
<comment type="catalytic activity">
    <reaction evidence="1">
        <text>Release of an N-terminal amino acid, Xaa-|-Yaa- from a peptide, amide or arylamide. Xaa is preferably Ala, but may be most amino acids including Pro (slow action). When a terminal hydrophobic residue is followed by a prolyl residue, the two may be released as an intact Xaa-Pro dipeptide.</text>
        <dbReference type="EC" id="3.4.11.2"/>
    </reaction>
</comment>
<dbReference type="InterPro" id="IPR042097">
    <property type="entry name" value="Aminopeptidase_N-like_N_sf"/>
</dbReference>
<dbReference type="Pfam" id="PF11838">
    <property type="entry name" value="ERAP1_C"/>
    <property type="match status" value="1"/>
</dbReference>
<evidence type="ECO:0000256" key="12">
    <source>
        <dbReference type="RuleBase" id="RU364040"/>
    </source>
</evidence>
<dbReference type="RefSeq" id="WP_151119284.1">
    <property type="nucleotide sequence ID" value="NZ_CP042582.1"/>
</dbReference>
<dbReference type="Gene3D" id="1.25.50.20">
    <property type="match status" value="1"/>
</dbReference>
<dbReference type="Pfam" id="PF17900">
    <property type="entry name" value="Peptidase_M1_N"/>
    <property type="match status" value="1"/>
</dbReference>
<dbReference type="InterPro" id="IPR034016">
    <property type="entry name" value="M1_APN-typ"/>
</dbReference>
<dbReference type="SUPFAM" id="SSF63737">
    <property type="entry name" value="Leukotriene A4 hydrolase N-terminal domain"/>
    <property type="match status" value="1"/>
</dbReference>
<evidence type="ECO:0000313" key="16">
    <source>
        <dbReference type="EMBL" id="QEX23961.1"/>
    </source>
</evidence>
<evidence type="ECO:0000256" key="10">
    <source>
        <dbReference type="PIRSR" id="PIRSR634016-3"/>
    </source>
</evidence>
<evidence type="ECO:0000256" key="9">
    <source>
        <dbReference type="PIRSR" id="PIRSR634016-1"/>
    </source>
</evidence>
<evidence type="ECO:0000256" key="7">
    <source>
        <dbReference type="ARBA" id="ARBA00022833"/>
    </source>
</evidence>
<evidence type="ECO:0000256" key="4">
    <source>
        <dbReference type="ARBA" id="ARBA00022670"/>
    </source>
</evidence>
<proteinExistence type="inferred from homology"/>
<dbReference type="FunFam" id="1.10.390.10:FF:000006">
    <property type="entry name" value="Puromycin-sensitive aminopeptidase"/>
    <property type="match status" value="1"/>
</dbReference>
<feature type="active site" description="Proton acceptor" evidence="9">
    <location>
        <position position="300"/>
    </location>
</feature>
<dbReference type="PANTHER" id="PTHR11533:SF174">
    <property type="entry name" value="PUROMYCIN-SENSITIVE AMINOPEPTIDASE-RELATED"/>
    <property type="match status" value="1"/>
</dbReference>
<dbReference type="AlphaFoldDB" id="A0A5J6N2J3"/>
<feature type="binding site" evidence="10">
    <location>
        <position position="299"/>
    </location>
    <ligand>
        <name>Zn(2+)</name>
        <dbReference type="ChEBI" id="CHEBI:29105"/>
        <note>catalytic</note>
    </ligand>
</feature>
<keyword evidence="6 12" id="KW-0378">Hydrolase</keyword>
<dbReference type="Pfam" id="PF01433">
    <property type="entry name" value="Peptidase_M1"/>
    <property type="match status" value="1"/>
</dbReference>
<dbReference type="InterPro" id="IPR050344">
    <property type="entry name" value="Peptidase_M1_aminopeptidases"/>
</dbReference>
<dbReference type="InterPro" id="IPR001930">
    <property type="entry name" value="Peptidase_M1"/>
</dbReference>
<dbReference type="Proteomes" id="UP000325797">
    <property type="component" value="Chromosome"/>
</dbReference>
<evidence type="ECO:0000256" key="5">
    <source>
        <dbReference type="ARBA" id="ARBA00022723"/>
    </source>
</evidence>
<comment type="cofactor">
    <cofactor evidence="10 12">
        <name>Zn(2+)</name>
        <dbReference type="ChEBI" id="CHEBI:29105"/>
    </cofactor>
    <text evidence="10 12">Binds 1 zinc ion per subunit.</text>
</comment>
<name>A0A5J6N2J3_9PROT</name>
<dbReference type="KEGG" id="hadh:FRZ61_39020"/>
<dbReference type="PANTHER" id="PTHR11533">
    <property type="entry name" value="PROTEASE M1 ZINC METALLOPROTEASE"/>
    <property type="match status" value="1"/>
</dbReference>
<feature type="binding site" evidence="10">
    <location>
        <position position="303"/>
    </location>
    <ligand>
        <name>Zn(2+)</name>
        <dbReference type="ChEBI" id="CHEBI:29105"/>
        <note>catalytic</note>
    </ligand>
</feature>
<dbReference type="InterPro" id="IPR014782">
    <property type="entry name" value="Peptidase_M1_dom"/>
</dbReference>
<dbReference type="OrthoDB" id="100605at2"/>
<dbReference type="Gene3D" id="2.60.40.1910">
    <property type="match status" value="1"/>
</dbReference>
<dbReference type="EC" id="3.4.11.-" evidence="12"/>
<dbReference type="Gene3D" id="1.10.390.10">
    <property type="entry name" value="Neutral Protease Domain 2"/>
    <property type="match status" value="1"/>
</dbReference>
<dbReference type="GO" id="GO:0006508">
    <property type="term" value="P:proteolysis"/>
    <property type="evidence" value="ECO:0007669"/>
    <property type="project" value="UniProtKB-KW"/>
</dbReference>
<protein>
    <recommendedName>
        <fullName evidence="12">Aminopeptidase</fullName>
        <ecNumber evidence="12">3.4.11.-</ecNumber>
    </recommendedName>
</protein>
<gene>
    <name evidence="16" type="primary">pepN</name>
    <name evidence="16" type="ORF">FRZ61_39020</name>
</gene>
<evidence type="ECO:0000259" key="15">
    <source>
        <dbReference type="Pfam" id="PF17900"/>
    </source>
</evidence>
<keyword evidence="17" id="KW-1185">Reference proteome</keyword>
<evidence type="ECO:0000256" key="6">
    <source>
        <dbReference type="ARBA" id="ARBA00022801"/>
    </source>
</evidence>
<dbReference type="Gene3D" id="2.60.40.1730">
    <property type="entry name" value="tricorn interacting facor f3 domain"/>
    <property type="match status" value="1"/>
</dbReference>
<dbReference type="CDD" id="cd09601">
    <property type="entry name" value="M1_APN-Q_like"/>
    <property type="match status" value="1"/>
</dbReference>
<dbReference type="GO" id="GO:0008270">
    <property type="term" value="F:zinc ion binding"/>
    <property type="evidence" value="ECO:0007669"/>
    <property type="project" value="UniProtKB-UniRule"/>
</dbReference>
<dbReference type="InterPro" id="IPR027268">
    <property type="entry name" value="Peptidase_M4/M1_CTD_sf"/>
</dbReference>
<dbReference type="PRINTS" id="PR00756">
    <property type="entry name" value="ALADIPTASE"/>
</dbReference>
<evidence type="ECO:0000256" key="8">
    <source>
        <dbReference type="ARBA" id="ARBA00023049"/>
    </source>
</evidence>
<evidence type="ECO:0000259" key="14">
    <source>
        <dbReference type="Pfam" id="PF11838"/>
    </source>
</evidence>
<dbReference type="InterPro" id="IPR045357">
    <property type="entry name" value="Aminopeptidase_N-like_N"/>
</dbReference>
<dbReference type="GO" id="GO:0016285">
    <property type="term" value="F:alanyl aminopeptidase activity"/>
    <property type="evidence" value="ECO:0007669"/>
    <property type="project" value="UniProtKB-EC"/>
</dbReference>
<evidence type="ECO:0000259" key="13">
    <source>
        <dbReference type="Pfam" id="PF01433"/>
    </source>
</evidence>